<organism evidence="1 2">
    <name type="scientific">Monoglobus pectinilyticus</name>
    <dbReference type="NCBI Taxonomy" id="1981510"/>
    <lineage>
        <taxon>Bacteria</taxon>
        <taxon>Bacillati</taxon>
        <taxon>Bacillota</taxon>
        <taxon>Clostridia</taxon>
        <taxon>Monoglobales</taxon>
        <taxon>Monoglobaceae</taxon>
        <taxon>Monoglobus</taxon>
    </lineage>
</organism>
<sequence length="52" mass="5890">MAEKEKLKIEIELTGIDEAIKQTKRLVELLSEAQQIINSLSVVNVKCNYSID</sequence>
<keyword evidence="2" id="KW-1185">Reference proteome</keyword>
<accession>A0A2K9P5A6</accession>
<reference evidence="1 2" key="1">
    <citation type="submission" date="2017-04" db="EMBL/GenBank/DDBJ databases">
        <title>Monoglobus pectinilyticus 14 draft genome.</title>
        <authorList>
            <person name="Kim C."/>
            <person name="Rosendale D.I."/>
            <person name="Kelly W.J."/>
            <person name="Tannock G.W."/>
            <person name="Patchett M.L."/>
            <person name="Jordens J.Z."/>
        </authorList>
    </citation>
    <scope>NUCLEOTIDE SEQUENCE [LARGE SCALE GENOMIC DNA]</scope>
    <source>
        <strain evidence="1 2">14</strain>
    </source>
</reference>
<dbReference type="Proteomes" id="UP000235589">
    <property type="component" value="Chromosome"/>
</dbReference>
<dbReference type="KEGG" id="mpec:B9O19_02294"/>
<dbReference type="AlphaFoldDB" id="A0A2K9P5A6"/>
<dbReference type="GeneID" id="98063707"/>
<gene>
    <name evidence="1" type="ORF">B9O19_02294</name>
</gene>
<proteinExistence type="predicted"/>
<evidence type="ECO:0000313" key="2">
    <source>
        <dbReference type="Proteomes" id="UP000235589"/>
    </source>
</evidence>
<dbReference type="EMBL" id="CP020991">
    <property type="protein sequence ID" value="AUO20434.1"/>
    <property type="molecule type" value="Genomic_DNA"/>
</dbReference>
<dbReference type="RefSeq" id="WP_158649000.1">
    <property type="nucleotide sequence ID" value="NZ_CP020991.1"/>
</dbReference>
<protein>
    <submittedName>
        <fullName evidence="1">Uncharacterized protein</fullName>
    </submittedName>
</protein>
<evidence type="ECO:0000313" key="1">
    <source>
        <dbReference type="EMBL" id="AUO20434.1"/>
    </source>
</evidence>
<name>A0A2K9P5A6_9FIRM</name>